<keyword evidence="1" id="KW-0472">Membrane</keyword>
<dbReference type="RefSeq" id="WP_185275961.1">
    <property type="nucleotide sequence ID" value="NZ_CP043641.1"/>
</dbReference>
<dbReference type="Pfam" id="PF01757">
    <property type="entry name" value="Acyl_transf_3"/>
    <property type="match status" value="1"/>
</dbReference>
<name>A0A7G6YDG1_9MICO</name>
<feature type="transmembrane region" description="Helical" evidence="1">
    <location>
        <begin position="108"/>
        <end position="129"/>
    </location>
</feature>
<proteinExistence type="predicted"/>
<gene>
    <name evidence="3" type="ORF">F1C12_16345</name>
</gene>
<evidence type="ECO:0000259" key="2">
    <source>
        <dbReference type="Pfam" id="PF01757"/>
    </source>
</evidence>
<keyword evidence="3" id="KW-0012">Acyltransferase</keyword>
<feature type="transmembrane region" description="Helical" evidence="1">
    <location>
        <begin position="23"/>
        <end position="46"/>
    </location>
</feature>
<dbReference type="EMBL" id="CP043641">
    <property type="protein sequence ID" value="QNE36526.1"/>
    <property type="molecule type" value="Genomic_DNA"/>
</dbReference>
<feature type="transmembrane region" description="Helical" evidence="1">
    <location>
        <begin position="135"/>
        <end position="156"/>
    </location>
</feature>
<keyword evidence="1" id="KW-1133">Transmembrane helix</keyword>
<evidence type="ECO:0000313" key="4">
    <source>
        <dbReference type="Proteomes" id="UP000515511"/>
    </source>
</evidence>
<dbReference type="AlphaFoldDB" id="A0A7G6YDG1"/>
<organism evidence="3 4">
    <name type="scientific">Leifsonia shinshuensis</name>
    <dbReference type="NCBI Taxonomy" id="150026"/>
    <lineage>
        <taxon>Bacteria</taxon>
        <taxon>Bacillati</taxon>
        <taxon>Actinomycetota</taxon>
        <taxon>Actinomycetes</taxon>
        <taxon>Micrococcales</taxon>
        <taxon>Microbacteriaceae</taxon>
        <taxon>Leifsonia</taxon>
    </lineage>
</organism>
<dbReference type="KEGG" id="lse:F1C12_16345"/>
<dbReference type="Proteomes" id="UP000515511">
    <property type="component" value="Chromosome"/>
</dbReference>
<sequence>MSLPTPASRSAIDLSRRDLAVDLVRVCCVLVVVVAHLLMVGVGFGADGALEITKPLTEQPWFAAVSVFGQVMPLFFALGGFAAITGWRSLRSRGGDASDFLYARLIRLVRPTLPVFVFFTVALWTARGLSAPEDVISGVAAGVGTPLWFLAAFLLCQ</sequence>
<keyword evidence="1" id="KW-0812">Transmembrane</keyword>
<feature type="domain" description="Acyltransferase 3" evidence="2">
    <location>
        <begin position="20"/>
        <end position="156"/>
    </location>
</feature>
<keyword evidence="3" id="KW-0808">Transferase</keyword>
<evidence type="ECO:0000313" key="3">
    <source>
        <dbReference type="EMBL" id="QNE36526.1"/>
    </source>
</evidence>
<protein>
    <submittedName>
        <fullName evidence="3">Acyltransferase family protein</fullName>
    </submittedName>
</protein>
<evidence type="ECO:0000256" key="1">
    <source>
        <dbReference type="SAM" id="Phobius"/>
    </source>
</evidence>
<reference evidence="4" key="1">
    <citation type="submission" date="2019-09" db="EMBL/GenBank/DDBJ databases">
        <title>Antimicrobial potential of Antarctic Bacteria.</title>
        <authorList>
            <person name="Benaud N."/>
            <person name="Edwards R.J."/>
            <person name="Ferrari B.C."/>
        </authorList>
    </citation>
    <scope>NUCLEOTIDE SEQUENCE [LARGE SCALE GENOMIC DNA]</scope>
    <source>
        <strain evidence="4">INR9</strain>
    </source>
</reference>
<dbReference type="GO" id="GO:0016747">
    <property type="term" value="F:acyltransferase activity, transferring groups other than amino-acyl groups"/>
    <property type="evidence" value="ECO:0007669"/>
    <property type="project" value="InterPro"/>
</dbReference>
<dbReference type="InterPro" id="IPR002656">
    <property type="entry name" value="Acyl_transf_3_dom"/>
</dbReference>
<feature type="transmembrane region" description="Helical" evidence="1">
    <location>
        <begin position="61"/>
        <end position="87"/>
    </location>
</feature>
<accession>A0A7G6YDG1</accession>